<accession>A0A7U9H9Y9</accession>
<feature type="compositionally biased region" description="Low complexity" evidence="1">
    <location>
        <begin position="511"/>
        <end position="520"/>
    </location>
</feature>
<gene>
    <name evidence="2" type="ORF">SLI_0382</name>
</gene>
<feature type="compositionally biased region" description="Basic and acidic residues" evidence="1">
    <location>
        <begin position="96"/>
        <end position="114"/>
    </location>
</feature>
<evidence type="ECO:0000256" key="1">
    <source>
        <dbReference type="SAM" id="MobiDB-lite"/>
    </source>
</evidence>
<feature type="compositionally biased region" description="Basic and acidic residues" evidence="1">
    <location>
        <begin position="195"/>
        <end position="218"/>
    </location>
</feature>
<proteinExistence type="predicted"/>
<evidence type="ECO:0000313" key="2">
    <source>
        <dbReference type="EMBL" id="EOY45101.1"/>
    </source>
</evidence>
<feature type="compositionally biased region" description="Basic and acidic residues" evidence="1">
    <location>
        <begin position="226"/>
        <end position="239"/>
    </location>
</feature>
<protein>
    <submittedName>
        <fullName evidence="2">Uncharacterized protein</fullName>
    </submittedName>
</protein>
<name>A0A7U9H9Y9_STRLI</name>
<feature type="compositionally biased region" description="Basic and acidic residues" evidence="1">
    <location>
        <begin position="388"/>
        <end position="399"/>
    </location>
</feature>
<dbReference type="AlphaFoldDB" id="A0A7U9H9Y9"/>
<dbReference type="Proteomes" id="UP000014062">
    <property type="component" value="Chromosome"/>
</dbReference>
<feature type="compositionally biased region" description="Low complexity" evidence="1">
    <location>
        <begin position="585"/>
        <end position="601"/>
    </location>
</feature>
<feature type="region of interest" description="Disordered" evidence="1">
    <location>
        <begin position="570"/>
        <end position="601"/>
    </location>
</feature>
<dbReference type="EMBL" id="CM001889">
    <property type="protein sequence ID" value="EOY45101.1"/>
    <property type="molecule type" value="Genomic_DNA"/>
</dbReference>
<evidence type="ECO:0000313" key="3">
    <source>
        <dbReference type="Proteomes" id="UP000014062"/>
    </source>
</evidence>
<feature type="region of interest" description="Disordered" evidence="1">
    <location>
        <begin position="1"/>
        <end position="159"/>
    </location>
</feature>
<reference evidence="3" key="1">
    <citation type="journal article" date="2013" name="Genome Biol. Evol.">
        <title>The genome sequence of Streptomyces lividans 66 reveals a novel tRNA-dependent peptide biosynthetic system within a metal-related genomic island.</title>
        <authorList>
            <person name="Cruz-Morales P."/>
            <person name="Vijgenboom E."/>
            <person name="Iruegas-Bocardo F."/>
            <person name="Girard G."/>
            <person name="Yanez-Guerra L.A."/>
            <person name="Ramos-Aboites H.E."/>
            <person name="Pernodet J.L."/>
            <person name="Anne J."/>
            <person name="van Wezel G.P."/>
            <person name="Barona-Gomez F."/>
        </authorList>
    </citation>
    <scope>NUCLEOTIDE SEQUENCE [LARGE SCALE GENOMIC DNA]</scope>
    <source>
        <strain evidence="3">1326</strain>
    </source>
</reference>
<feature type="compositionally biased region" description="Basic and acidic residues" evidence="1">
    <location>
        <begin position="179"/>
        <end position="188"/>
    </location>
</feature>
<feature type="region of interest" description="Disordered" evidence="1">
    <location>
        <begin position="174"/>
        <end position="282"/>
    </location>
</feature>
<feature type="compositionally biased region" description="Basic residues" evidence="1">
    <location>
        <begin position="440"/>
        <end position="449"/>
    </location>
</feature>
<sequence length="624" mass="64796">MPSRRSSAGTARAPRRTAEPSSTAEQYGHRAALYEPGPADAPRPGLAGASGGAAAGAPAQPAGGRGAASLAEPAGRRGAPSLAEPAGQQGVGPEAAQRRDQGEGDQHRDDDRARGGQAHLRQRRHSDHRQAGQRDDDGESGEDDRGSGRAHGQPRRLPGVVPLGALFAVAGDDEQGVVDADRDPDHHGQVTAGRRHAEGTAQRDDRGEGEGHADDGGDQRQSGGRQRAEGDQQDHRGDADAQELADPGRRLTGHGPAAGLDGQAGGPGPLHRRREIRPSGVGDVVLGHLVGDGGVRRGSVLADRRRVERVGDGGDLRSVGHLGDQGVDRRSVLARRDLPAVRCDEDDPGIGAFRLGAREPLVDEVEGVLGLDPRHGVRVVARLAGAHGAEHDAEHDGRPRQGHPPAPSEGATAQPVQQSCHGEVSASDLGNRSSLTGRPPSRRRPHRPSRVLTFEYRGRGRMPGWTAGLPHLPKRPRGHGAGRGDPDGPRVSAVPAAQCVEWGPGRRRGGPRTAVATARGPTVRPGPHQFGGGPLEHRQRLGIAVLGGRAEFEEAPGRQVAAARATRACPASGRSAGTRIASVQVPGPARRSRRPGAVVGAAVPGRPHRAAAGRDDVALAARQA</sequence>
<organism evidence="2 3">
    <name type="scientific">Streptomyces lividans 1326</name>
    <dbReference type="NCBI Taxonomy" id="1200984"/>
    <lineage>
        <taxon>Bacteria</taxon>
        <taxon>Bacillati</taxon>
        <taxon>Actinomycetota</taxon>
        <taxon>Actinomycetes</taxon>
        <taxon>Kitasatosporales</taxon>
        <taxon>Streptomycetaceae</taxon>
        <taxon>Streptomyces</taxon>
    </lineage>
</organism>
<feature type="region of interest" description="Disordered" evidence="1">
    <location>
        <begin position="387"/>
        <end position="535"/>
    </location>
</feature>